<dbReference type="InterPro" id="IPR036691">
    <property type="entry name" value="Endo/exonu/phosph_ase_sf"/>
</dbReference>
<name>A0AAD9NJM6_RIDPI</name>
<comment type="caution">
    <text evidence="2">The sequence shown here is derived from an EMBL/GenBank/DDBJ whole genome shotgun (WGS) entry which is preliminary data.</text>
</comment>
<feature type="compositionally biased region" description="Basic and acidic residues" evidence="1">
    <location>
        <begin position="19"/>
        <end position="28"/>
    </location>
</feature>
<gene>
    <name evidence="2" type="ORF">NP493_1143g00011</name>
</gene>
<sequence length="107" mass="12379">MVHQQDTRPSLSLSGFNIYRRDRQDDRQPGGNACYVRDSIQTEHWPELSQPDLETLWIPIRPPKMPRDHPQVTVGTTYFPPGSDDWAVARLHTPTSPVYRHRLYGGL</sequence>
<dbReference type="Gene3D" id="3.60.10.10">
    <property type="entry name" value="Endonuclease/exonuclease/phosphatase"/>
    <property type="match status" value="1"/>
</dbReference>
<accession>A0AAD9NJM6</accession>
<evidence type="ECO:0000313" key="2">
    <source>
        <dbReference type="EMBL" id="KAK2170741.1"/>
    </source>
</evidence>
<dbReference type="EMBL" id="JAODUO010001142">
    <property type="protein sequence ID" value="KAK2170741.1"/>
    <property type="molecule type" value="Genomic_DNA"/>
</dbReference>
<feature type="region of interest" description="Disordered" evidence="1">
    <location>
        <begin position="1"/>
        <end position="32"/>
    </location>
</feature>
<proteinExistence type="predicted"/>
<evidence type="ECO:0000256" key="1">
    <source>
        <dbReference type="SAM" id="MobiDB-lite"/>
    </source>
</evidence>
<reference evidence="2" key="1">
    <citation type="journal article" date="2023" name="Mol. Biol. Evol.">
        <title>Third-Generation Sequencing Reveals the Adaptive Role of the Epigenome in Three Deep-Sea Polychaetes.</title>
        <authorList>
            <person name="Perez M."/>
            <person name="Aroh O."/>
            <person name="Sun Y."/>
            <person name="Lan Y."/>
            <person name="Juniper S.K."/>
            <person name="Young C.R."/>
            <person name="Angers B."/>
            <person name="Qian P.Y."/>
        </authorList>
    </citation>
    <scope>NUCLEOTIDE SEQUENCE</scope>
    <source>
        <strain evidence="2">R07B-5</strain>
    </source>
</reference>
<organism evidence="2 3">
    <name type="scientific">Ridgeia piscesae</name>
    <name type="common">Tubeworm</name>
    <dbReference type="NCBI Taxonomy" id="27915"/>
    <lineage>
        <taxon>Eukaryota</taxon>
        <taxon>Metazoa</taxon>
        <taxon>Spiralia</taxon>
        <taxon>Lophotrochozoa</taxon>
        <taxon>Annelida</taxon>
        <taxon>Polychaeta</taxon>
        <taxon>Sedentaria</taxon>
        <taxon>Canalipalpata</taxon>
        <taxon>Sabellida</taxon>
        <taxon>Siboglinidae</taxon>
        <taxon>Ridgeia</taxon>
    </lineage>
</organism>
<evidence type="ECO:0000313" key="3">
    <source>
        <dbReference type="Proteomes" id="UP001209878"/>
    </source>
</evidence>
<dbReference type="AlphaFoldDB" id="A0AAD9NJM6"/>
<dbReference type="Proteomes" id="UP001209878">
    <property type="component" value="Unassembled WGS sequence"/>
</dbReference>
<keyword evidence="3" id="KW-1185">Reference proteome</keyword>
<protein>
    <submittedName>
        <fullName evidence="2">Uncharacterized protein</fullName>
    </submittedName>
</protein>